<evidence type="ECO:0000259" key="2">
    <source>
        <dbReference type="Pfam" id="PF10908"/>
    </source>
</evidence>
<feature type="compositionally biased region" description="Low complexity" evidence="1">
    <location>
        <begin position="84"/>
        <end position="95"/>
    </location>
</feature>
<reference evidence="3 4" key="1">
    <citation type="submission" date="2024-06" db="EMBL/GenBank/DDBJ databases">
        <authorList>
            <person name="Campbell A.G."/>
        </authorList>
    </citation>
    <scope>NUCLEOTIDE SEQUENCE [LARGE SCALE GENOMIC DNA]</scope>
    <source>
        <strain evidence="3 4">EM12</strain>
    </source>
</reference>
<dbReference type="EMBL" id="JBELQE010000100">
    <property type="protein sequence ID" value="MER2252112.1"/>
    <property type="molecule type" value="Genomic_DNA"/>
</dbReference>
<keyword evidence="4" id="KW-1185">Reference proteome</keyword>
<name>A0ABV1QRR2_9HYPH</name>
<evidence type="ECO:0000313" key="3">
    <source>
        <dbReference type="EMBL" id="MER2252112.1"/>
    </source>
</evidence>
<sequence>MAHPLFSWALPSAAYVSAALILASSAPFGSLGLPPRQAVVTPFAAEPVPDAPVNHALVTDIPSEAMAETAAQGSVEGSLEASVQEPIQAPAAAPEAAEPQDVALAEWGPLALPAPADARFGMAALFWLPDAPQEAALAQLVPLPVRRPPELTSLGAAAALRRAERLAARRATVAVAPTPTEDTRTFFEKLLGVEKPASPAPALAYAALENGAAESAARRPLVTPAPVAPPSGEGGIAVYDISAQSVVLPSGERLEAHSGLGESMDDPRFVHLKMRGSTPPGTYDLTEREAPFHGVRALRLTPVGGSEAIYGRVGLLTHTYLLGPNGASNGCISFKDYDRFLQAYLRGEIRRVVVVPGRGRDATPLLASR</sequence>
<evidence type="ECO:0000256" key="1">
    <source>
        <dbReference type="SAM" id="MobiDB-lite"/>
    </source>
</evidence>
<comment type="caution">
    <text evidence="3">The sequence shown here is derived from an EMBL/GenBank/DDBJ whole genome shotgun (WGS) entry which is preliminary data.</text>
</comment>
<proteinExistence type="predicted"/>
<dbReference type="RefSeq" id="WP_350396452.1">
    <property type="nucleotide sequence ID" value="NZ_JBELQE010000100.1"/>
</dbReference>
<protein>
    <submittedName>
        <fullName evidence="3">DUF2778 domain-containing protein</fullName>
    </submittedName>
</protein>
<dbReference type="Proteomes" id="UP001480955">
    <property type="component" value="Unassembled WGS sequence"/>
</dbReference>
<gene>
    <name evidence="3" type="ORF">ABS772_19505</name>
</gene>
<organism evidence="3 4">
    <name type="scientific">Methylorubrum podarium</name>
    <dbReference type="NCBI Taxonomy" id="200476"/>
    <lineage>
        <taxon>Bacteria</taxon>
        <taxon>Pseudomonadati</taxon>
        <taxon>Pseudomonadota</taxon>
        <taxon>Alphaproteobacteria</taxon>
        <taxon>Hyphomicrobiales</taxon>
        <taxon>Methylobacteriaceae</taxon>
        <taxon>Methylorubrum</taxon>
    </lineage>
</organism>
<feature type="region of interest" description="Disordered" evidence="1">
    <location>
        <begin position="67"/>
        <end position="95"/>
    </location>
</feature>
<dbReference type="Pfam" id="PF10908">
    <property type="entry name" value="Tlde1_dom"/>
    <property type="match status" value="1"/>
</dbReference>
<evidence type="ECO:0000313" key="4">
    <source>
        <dbReference type="Proteomes" id="UP001480955"/>
    </source>
</evidence>
<accession>A0ABV1QRR2</accession>
<dbReference type="InterPro" id="IPR021225">
    <property type="entry name" value="Tlde1_dom"/>
</dbReference>
<feature type="domain" description="Tlde1" evidence="2">
    <location>
        <begin position="253"/>
        <end position="357"/>
    </location>
</feature>